<sequence length="119" mass="13323">MDLIRFSVFFWTHDARFSEQNEAINERRLGPAAATCYAFSSSSDKRPLRMKILSAEREASDSDNHSADNCKESELTDSHEELTRAMANISSWEKTSIENLSNASSSTQSPQNSKLDDAT</sequence>
<reference evidence="2 3" key="1">
    <citation type="submission" date="2019-10" db="EMBL/GenBank/DDBJ databases">
        <title>Alcanivorax sp.PA15-N-34 draft genome sequence.</title>
        <authorList>
            <person name="Liao X."/>
            <person name="Shao Z."/>
        </authorList>
    </citation>
    <scope>NUCLEOTIDE SEQUENCE [LARGE SCALE GENOMIC DNA]</scope>
    <source>
        <strain evidence="2 3">PA15-N-34</strain>
    </source>
</reference>
<proteinExistence type="predicted"/>
<comment type="caution">
    <text evidence="2">The sequence shown here is derived from an EMBL/GenBank/DDBJ whole genome shotgun (WGS) entry which is preliminary data.</text>
</comment>
<dbReference type="RefSeq" id="WP_153499950.1">
    <property type="nucleotide sequence ID" value="NZ_WIRE01000001.1"/>
</dbReference>
<name>A0A6N7LRB5_9GAMM</name>
<dbReference type="EMBL" id="WIRE01000001">
    <property type="protein sequence ID" value="MQX52928.1"/>
    <property type="molecule type" value="Genomic_DNA"/>
</dbReference>
<organism evidence="2 3">
    <name type="scientific">Alcanivorax sediminis</name>
    <dbReference type="NCBI Taxonomy" id="2663008"/>
    <lineage>
        <taxon>Bacteria</taxon>
        <taxon>Pseudomonadati</taxon>
        <taxon>Pseudomonadota</taxon>
        <taxon>Gammaproteobacteria</taxon>
        <taxon>Oceanospirillales</taxon>
        <taxon>Alcanivoracaceae</taxon>
        <taxon>Alcanivorax</taxon>
    </lineage>
</organism>
<feature type="compositionally biased region" description="Basic and acidic residues" evidence="1">
    <location>
        <begin position="55"/>
        <end position="83"/>
    </location>
</feature>
<feature type="compositionally biased region" description="Polar residues" evidence="1">
    <location>
        <begin position="88"/>
        <end position="113"/>
    </location>
</feature>
<evidence type="ECO:0000313" key="3">
    <source>
        <dbReference type="Proteomes" id="UP000469421"/>
    </source>
</evidence>
<keyword evidence="3" id="KW-1185">Reference proteome</keyword>
<gene>
    <name evidence="2" type="ORF">GFN93_06675</name>
</gene>
<dbReference type="Proteomes" id="UP000469421">
    <property type="component" value="Unassembled WGS sequence"/>
</dbReference>
<feature type="region of interest" description="Disordered" evidence="1">
    <location>
        <begin position="55"/>
        <end position="119"/>
    </location>
</feature>
<dbReference type="AlphaFoldDB" id="A0A6N7LRB5"/>
<evidence type="ECO:0000313" key="2">
    <source>
        <dbReference type="EMBL" id="MQX52928.1"/>
    </source>
</evidence>
<protein>
    <submittedName>
        <fullName evidence="2">Uncharacterized protein</fullName>
    </submittedName>
</protein>
<accession>A0A6N7LRB5</accession>
<evidence type="ECO:0000256" key="1">
    <source>
        <dbReference type="SAM" id="MobiDB-lite"/>
    </source>
</evidence>